<dbReference type="EMBL" id="HACG01045732">
    <property type="protein sequence ID" value="CEK92597.1"/>
    <property type="molecule type" value="Transcribed_RNA"/>
</dbReference>
<evidence type="ECO:0000256" key="8">
    <source>
        <dbReference type="ARBA" id="ARBA00022989"/>
    </source>
</evidence>
<dbReference type="GO" id="GO:0016126">
    <property type="term" value="P:sterol biosynthetic process"/>
    <property type="evidence" value="ECO:0007669"/>
    <property type="project" value="UniProtKB-UniRule"/>
</dbReference>
<evidence type="ECO:0000256" key="5">
    <source>
        <dbReference type="ARBA" id="ARBA00022630"/>
    </source>
</evidence>
<dbReference type="EC" id="1.14.14.17" evidence="4 11"/>
<dbReference type="Pfam" id="PF01266">
    <property type="entry name" value="DAO"/>
    <property type="match status" value="1"/>
</dbReference>
<comment type="function">
    <text evidence="11">Catalyzes the stereospecific oxidation of squalene to (S)-2,3-epoxysqualene, and is considered to be a rate-limiting enzyme in steroid biosynthesis.</text>
</comment>
<dbReference type="Pfam" id="PF08491">
    <property type="entry name" value="SE"/>
    <property type="match status" value="1"/>
</dbReference>
<comment type="subcellular location">
    <subcellularLocation>
        <location evidence="11">Endoplasmic reticulum membrane</location>
        <topology evidence="11">Peripheral membrane protein</topology>
    </subcellularLocation>
    <subcellularLocation>
        <location evidence="2">Membrane</location>
        <topology evidence="2">Multi-pass membrane protein</topology>
    </subcellularLocation>
</comment>
<evidence type="ECO:0000259" key="14">
    <source>
        <dbReference type="Pfam" id="PF08491"/>
    </source>
</evidence>
<evidence type="ECO:0000259" key="13">
    <source>
        <dbReference type="Pfam" id="PF01266"/>
    </source>
</evidence>
<reference evidence="15" key="1">
    <citation type="submission" date="2014-12" db="EMBL/GenBank/DDBJ databases">
        <title>Insight into the proteome of Arion vulgaris.</title>
        <authorList>
            <person name="Aradska J."/>
            <person name="Bulat T."/>
            <person name="Smidak R."/>
            <person name="Sarate P."/>
            <person name="Gangsoo J."/>
            <person name="Sialana F."/>
            <person name="Bilban M."/>
            <person name="Lubec G."/>
        </authorList>
    </citation>
    <scope>NUCLEOTIDE SEQUENCE</scope>
    <source>
        <tissue evidence="15">Skin</tissue>
    </source>
</reference>
<feature type="transmembrane region" description="Helical" evidence="12">
    <location>
        <begin position="23"/>
        <end position="46"/>
    </location>
</feature>
<name>A0A0B7BI88_9EUPU</name>
<dbReference type="GO" id="GO:0050660">
    <property type="term" value="F:flavin adenine dinucleotide binding"/>
    <property type="evidence" value="ECO:0007669"/>
    <property type="project" value="UniProtKB-UniRule"/>
</dbReference>
<dbReference type="GO" id="GO:0004506">
    <property type="term" value="F:squalene monooxygenase activity"/>
    <property type="evidence" value="ECO:0007669"/>
    <property type="project" value="UniProtKB-UniRule"/>
</dbReference>
<organism evidence="15">
    <name type="scientific">Arion vulgaris</name>
    <dbReference type="NCBI Taxonomy" id="1028688"/>
    <lineage>
        <taxon>Eukaryota</taxon>
        <taxon>Metazoa</taxon>
        <taxon>Spiralia</taxon>
        <taxon>Lophotrochozoa</taxon>
        <taxon>Mollusca</taxon>
        <taxon>Gastropoda</taxon>
        <taxon>Heterobranchia</taxon>
        <taxon>Euthyneura</taxon>
        <taxon>Panpulmonata</taxon>
        <taxon>Eupulmonata</taxon>
        <taxon>Stylommatophora</taxon>
        <taxon>Helicina</taxon>
        <taxon>Arionoidea</taxon>
        <taxon>Arionidae</taxon>
        <taxon>Arion</taxon>
    </lineage>
</organism>
<dbReference type="PRINTS" id="PR00420">
    <property type="entry name" value="RNGMNOXGNASE"/>
</dbReference>
<keyword evidence="9 11" id="KW-0560">Oxidoreductase</keyword>
<evidence type="ECO:0000256" key="4">
    <source>
        <dbReference type="ARBA" id="ARBA00012312"/>
    </source>
</evidence>
<feature type="transmembrane region" description="Helical" evidence="12">
    <location>
        <begin position="463"/>
        <end position="481"/>
    </location>
</feature>
<dbReference type="InterPro" id="IPR013698">
    <property type="entry name" value="Squalene_epoxidase"/>
</dbReference>
<protein>
    <recommendedName>
        <fullName evidence="4 11">Squalene monooxygenase</fullName>
        <ecNumber evidence="4 11">1.14.14.17</ecNumber>
    </recommendedName>
</protein>
<dbReference type="AlphaFoldDB" id="A0A0B7BI88"/>
<keyword evidence="11" id="KW-0256">Endoplasmic reticulum</keyword>
<evidence type="ECO:0000256" key="11">
    <source>
        <dbReference type="RuleBase" id="RU367121"/>
    </source>
</evidence>
<evidence type="ECO:0000256" key="7">
    <source>
        <dbReference type="ARBA" id="ARBA00022827"/>
    </source>
</evidence>
<dbReference type="InterPro" id="IPR006076">
    <property type="entry name" value="FAD-dep_OxRdtase"/>
</dbReference>
<evidence type="ECO:0000256" key="12">
    <source>
        <dbReference type="SAM" id="Phobius"/>
    </source>
</evidence>
<keyword evidence="7 11" id="KW-0274">FAD</keyword>
<proteinExistence type="inferred from homology"/>
<evidence type="ECO:0000256" key="1">
    <source>
        <dbReference type="ARBA" id="ARBA00001974"/>
    </source>
</evidence>
<comment type="similarity">
    <text evidence="3 11">Belongs to the squalene monooxygenase family.</text>
</comment>
<feature type="domain" description="Squalene epoxidase" evidence="14">
    <location>
        <begin position="224"/>
        <end position="488"/>
    </location>
</feature>
<dbReference type="UniPathway" id="UPA00767">
    <property type="reaction ID" value="UER00752"/>
</dbReference>
<dbReference type="GO" id="GO:0008203">
    <property type="term" value="P:cholesterol metabolic process"/>
    <property type="evidence" value="ECO:0007669"/>
    <property type="project" value="TreeGrafter"/>
</dbReference>
<feature type="transmembrane region" description="Helical" evidence="12">
    <location>
        <begin position="67"/>
        <end position="85"/>
    </location>
</feature>
<dbReference type="GO" id="GO:0005789">
    <property type="term" value="C:endoplasmic reticulum membrane"/>
    <property type="evidence" value="ECO:0007669"/>
    <property type="project" value="UniProtKB-SubCell"/>
</dbReference>
<sequence>MASSVMTAAASVALTWSLSFVRLYSIVVCSIGGWCIHLLCLIMRIFRGRQHETVTRPNRKFVRGEPDVIIVGSGVAGSAMATALARDGRKVTVIERDMKEPDRVVGEILQPGGYQALVSLGLTECIDGIDAQAIKGYVLTYMEDDTSVVVPYCNQEEVKGVEAAVYATGFHNGRFVTALREKAKKEPNVTYIEGTVSKLVEDNNVVVGVQYKTKGSDDIHTIYAPLTVVVDGCFSKFRKELVTEQVTVTSHCICLVMQNCPQKVNQFAELIATKTGPVMVYPISDGCSRAFVDVRGGIPRNIEEYLLETVCPNLPEYIQQAFQDSVVNGRKRMMPASFLPPCPIIRPGVLVLGDAYNMRHPLTGAGMSVCLNDIVIWREFLQGIPDFSDYEAIIKLLRVFHLRRKSNHSFVVNVLANSWHLMLADGNKHLSEIRKAGMEYFSLGGKCVENTVSLITIMNAKPHVFFGYVMILSVYLLYYVLRTEPFWAIHRACYRSYGILLTAYKIFFPLVWSEARSLILP</sequence>
<keyword evidence="5 11" id="KW-0285">Flavoprotein</keyword>
<evidence type="ECO:0000256" key="6">
    <source>
        <dbReference type="ARBA" id="ARBA00022692"/>
    </source>
</evidence>
<dbReference type="Gene3D" id="3.50.50.60">
    <property type="entry name" value="FAD/NAD(P)-binding domain"/>
    <property type="match status" value="1"/>
</dbReference>
<dbReference type="InterPro" id="IPR036188">
    <property type="entry name" value="FAD/NAD-bd_sf"/>
</dbReference>
<comment type="cofactor">
    <cofactor evidence="1 11">
        <name>FAD</name>
        <dbReference type="ChEBI" id="CHEBI:57692"/>
    </cofactor>
</comment>
<dbReference type="InterPro" id="IPR040125">
    <property type="entry name" value="Squalene_monox"/>
</dbReference>
<feature type="domain" description="FAD dependent oxidoreductase" evidence="13">
    <location>
        <begin position="67"/>
        <end position="97"/>
    </location>
</feature>
<keyword evidence="8 12" id="KW-1133">Transmembrane helix</keyword>
<evidence type="ECO:0000256" key="3">
    <source>
        <dbReference type="ARBA" id="ARBA00008802"/>
    </source>
</evidence>
<dbReference type="SUPFAM" id="SSF51905">
    <property type="entry name" value="FAD/NAD(P)-binding domain"/>
    <property type="match status" value="1"/>
</dbReference>
<evidence type="ECO:0000256" key="10">
    <source>
        <dbReference type="ARBA" id="ARBA00023136"/>
    </source>
</evidence>
<accession>A0A0B7BI88</accession>
<evidence type="ECO:0000256" key="2">
    <source>
        <dbReference type="ARBA" id="ARBA00004141"/>
    </source>
</evidence>
<dbReference type="FunFam" id="3.50.50.60:FF:000662">
    <property type="entry name" value="Uncharacterized protein"/>
    <property type="match status" value="1"/>
</dbReference>
<dbReference type="PANTHER" id="PTHR10835">
    <property type="entry name" value="SQUALENE MONOOXYGENASE"/>
    <property type="match status" value="1"/>
</dbReference>
<keyword evidence="6 12" id="KW-0812">Transmembrane</keyword>
<dbReference type="PANTHER" id="PTHR10835:SF0">
    <property type="entry name" value="SQUALENE MONOOXYGENASE"/>
    <property type="match status" value="1"/>
</dbReference>
<evidence type="ECO:0000313" key="15">
    <source>
        <dbReference type="EMBL" id="CEK92597.1"/>
    </source>
</evidence>
<evidence type="ECO:0000256" key="9">
    <source>
        <dbReference type="ARBA" id="ARBA00023002"/>
    </source>
</evidence>
<comment type="catalytic activity">
    <reaction evidence="11">
        <text>squalene + reduced [NADPH--hemoprotein reductase] + O2 = (S)-2,3-epoxysqualene + oxidized [NADPH--hemoprotein reductase] + H2O + H(+)</text>
        <dbReference type="Rhea" id="RHEA:25282"/>
        <dbReference type="Rhea" id="RHEA-COMP:11964"/>
        <dbReference type="Rhea" id="RHEA-COMP:11965"/>
        <dbReference type="ChEBI" id="CHEBI:15377"/>
        <dbReference type="ChEBI" id="CHEBI:15378"/>
        <dbReference type="ChEBI" id="CHEBI:15379"/>
        <dbReference type="ChEBI" id="CHEBI:15440"/>
        <dbReference type="ChEBI" id="CHEBI:15441"/>
        <dbReference type="ChEBI" id="CHEBI:57618"/>
        <dbReference type="ChEBI" id="CHEBI:58210"/>
        <dbReference type="EC" id="1.14.14.17"/>
    </reaction>
</comment>
<keyword evidence="10 11" id="KW-0472">Membrane</keyword>
<feature type="transmembrane region" description="Helical" evidence="12">
    <location>
        <begin position="493"/>
        <end position="512"/>
    </location>
</feature>
<gene>
    <name evidence="15" type="primary">ORF189053</name>
</gene>